<dbReference type="InterPro" id="IPR004523">
    <property type="entry name" value="Asp-tRNA_synthase_2"/>
</dbReference>
<evidence type="ECO:0000256" key="4">
    <source>
        <dbReference type="ARBA" id="ARBA00022598"/>
    </source>
</evidence>
<dbReference type="SUPFAM" id="SSF50249">
    <property type="entry name" value="Nucleic acid-binding proteins"/>
    <property type="match status" value="1"/>
</dbReference>
<name>R4JXN5_CLOPA</name>
<dbReference type="PANTHER" id="PTHR43450">
    <property type="entry name" value="ASPARTYL-TRNA SYNTHETASE"/>
    <property type="match status" value="1"/>
</dbReference>
<dbReference type="GO" id="GO:0016740">
    <property type="term" value="F:transferase activity"/>
    <property type="evidence" value="ECO:0007669"/>
    <property type="project" value="UniProtKB-ARBA"/>
</dbReference>
<dbReference type="Gene3D" id="2.40.50.140">
    <property type="entry name" value="Nucleic acid-binding proteins"/>
    <property type="match status" value="1"/>
</dbReference>
<comment type="subcellular location">
    <subcellularLocation>
        <location evidence="1 9">Cytoplasm</location>
    </subcellularLocation>
</comment>
<dbReference type="Pfam" id="PF01336">
    <property type="entry name" value="tRNA_anti-codon"/>
    <property type="match status" value="1"/>
</dbReference>
<feature type="binding site" evidence="9">
    <location>
        <begin position="396"/>
        <end position="399"/>
    </location>
    <ligand>
        <name>ATP</name>
        <dbReference type="ChEBI" id="CHEBI:30616"/>
    </ligand>
</feature>
<evidence type="ECO:0000256" key="7">
    <source>
        <dbReference type="ARBA" id="ARBA00022917"/>
    </source>
</evidence>
<feature type="binding site" evidence="9">
    <location>
        <position position="351"/>
    </location>
    <ligand>
        <name>L-aspartate</name>
        <dbReference type="ChEBI" id="CHEBI:29991"/>
    </ligand>
</feature>
<dbReference type="GO" id="GO:0005524">
    <property type="term" value="F:ATP binding"/>
    <property type="evidence" value="ECO:0007669"/>
    <property type="project" value="UniProtKB-UniRule"/>
</dbReference>
<dbReference type="GO" id="GO:0017101">
    <property type="term" value="C:aminoacyl-tRNA synthetase multienzyme complex"/>
    <property type="evidence" value="ECO:0007669"/>
    <property type="project" value="TreeGrafter"/>
</dbReference>
<dbReference type="AlphaFoldDB" id="R4JXN5"/>
<dbReference type="GO" id="GO:0140096">
    <property type="term" value="F:catalytic activity, acting on a protein"/>
    <property type="evidence" value="ECO:0007669"/>
    <property type="project" value="UniProtKB-ARBA"/>
</dbReference>
<feature type="domain" description="Aminoacyl-transfer RNA synthetases class-II family profile" evidence="10">
    <location>
        <begin position="126"/>
        <end position="425"/>
    </location>
</feature>
<comment type="catalytic activity">
    <reaction evidence="9">
        <text>tRNA(Asp) + L-aspartate + ATP = L-aspartyl-tRNA(Asp) + AMP + diphosphate</text>
        <dbReference type="Rhea" id="RHEA:19649"/>
        <dbReference type="Rhea" id="RHEA-COMP:9660"/>
        <dbReference type="Rhea" id="RHEA-COMP:9678"/>
        <dbReference type="ChEBI" id="CHEBI:29991"/>
        <dbReference type="ChEBI" id="CHEBI:30616"/>
        <dbReference type="ChEBI" id="CHEBI:33019"/>
        <dbReference type="ChEBI" id="CHEBI:78442"/>
        <dbReference type="ChEBI" id="CHEBI:78516"/>
        <dbReference type="ChEBI" id="CHEBI:456215"/>
        <dbReference type="EC" id="6.1.1.12"/>
    </reaction>
</comment>
<gene>
    <name evidence="9" type="primary">aspS</name>
    <name evidence="11" type="ORF">Clopa_0516</name>
</gene>
<dbReference type="Gene3D" id="3.30.930.10">
    <property type="entry name" value="Bira Bifunctional Protein, Domain 2"/>
    <property type="match status" value="1"/>
</dbReference>
<protein>
    <recommendedName>
        <fullName evidence="9">Aspartate--tRNA ligase</fullName>
        <ecNumber evidence="9">6.1.1.12</ecNumber>
    </recommendedName>
    <alternativeName>
        <fullName evidence="9">Aspartyl-tRNA synthetase</fullName>
        <shortName evidence="9">AspRS</shortName>
    </alternativeName>
</protein>
<keyword evidence="3 9" id="KW-0963">Cytoplasm</keyword>
<reference evidence="11 12" key="1">
    <citation type="submission" date="2012-01" db="EMBL/GenBank/DDBJ databases">
        <title>Complete sequence of chromosome of Clostridium pasteurianum BC1.</title>
        <authorList>
            <consortium name="US DOE Joint Genome Institute"/>
            <person name="Lucas S."/>
            <person name="Han J."/>
            <person name="Lapidus A."/>
            <person name="Cheng J.-F."/>
            <person name="Goodwin L."/>
            <person name="Pitluck S."/>
            <person name="Peters L."/>
            <person name="Mikhailova N."/>
            <person name="Teshima H."/>
            <person name="Detter J.C."/>
            <person name="Han C."/>
            <person name="Tapia R."/>
            <person name="Land M."/>
            <person name="Hauser L."/>
            <person name="Kyrpides N."/>
            <person name="Ivanova N."/>
            <person name="Pagani I."/>
            <person name="Dunn J."/>
            <person name="Taghavi S."/>
            <person name="Francis A."/>
            <person name="van der Lelie D."/>
            <person name="Woyke T."/>
        </authorList>
    </citation>
    <scope>NUCLEOTIDE SEQUENCE [LARGE SCALE GENOMIC DNA]</scope>
    <source>
        <strain evidence="11 12">BC1</strain>
    </source>
</reference>
<dbReference type="InterPro" id="IPR004364">
    <property type="entry name" value="Aa-tRNA-synt_II"/>
</dbReference>
<dbReference type="GO" id="GO:0004815">
    <property type="term" value="F:aspartate-tRNA ligase activity"/>
    <property type="evidence" value="ECO:0007669"/>
    <property type="project" value="UniProtKB-UniRule"/>
</dbReference>
<evidence type="ECO:0000313" key="12">
    <source>
        <dbReference type="Proteomes" id="UP000013523"/>
    </source>
</evidence>
<dbReference type="eggNOG" id="COG0017">
    <property type="taxonomic scope" value="Bacteria"/>
</dbReference>
<keyword evidence="4 9" id="KW-0436">Ligase</keyword>
<evidence type="ECO:0000256" key="3">
    <source>
        <dbReference type="ARBA" id="ARBA00022490"/>
    </source>
</evidence>
<dbReference type="PROSITE" id="PS50862">
    <property type="entry name" value="AA_TRNA_LIGASE_II"/>
    <property type="match status" value="1"/>
</dbReference>
<keyword evidence="8 9" id="KW-0030">Aminoacyl-tRNA synthetase</keyword>
<dbReference type="InterPro" id="IPR002312">
    <property type="entry name" value="Asp/Asn-tRNA-synth_IIb"/>
</dbReference>
<dbReference type="EMBL" id="CP003261">
    <property type="protein sequence ID" value="AGK95567.1"/>
    <property type="molecule type" value="Genomic_DNA"/>
</dbReference>
<dbReference type="SUPFAM" id="SSF55681">
    <property type="entry name" value="Class II aaRS and biotin synthetases"/>
    <property type="match status" value="1"/>
</dbReference>
<comment type="subunit">
    <text evidence="9">Homodimer.</text>
</comment>
<dbReference type="OrthoDB" id="9762036at2"/>
<dbReference type="GO" id="GO:0006422">
    <property type="term" value="P:aspartyl-tRNA aminoacylation"/>
    <property type="evidence" value="ECO:0007669"/>
    <property type="project" value="UniProtKB-UniRule"/>
</dbReference>
<keyword evidence="6 9" id="KW-0067">ATP-binding</keyword>
<dbReference type="PRINTS" id="PR01042">
    <property type="entry name" value="TRNASYNTHASP"/>
</dbReference>
<feature type="binding site" evidence="9">
    <location>
        <position position="355"/>
    </location>
    <ligand>
        <name>L-aspartate</name>
        <dbReference type="ChEBI" id="CHEBI:29991"/>
    </ligand>
</feature>
<dbReference type="FunFam" id="3.30.930.10:FF:000038">
    <property type="entry name" value="Aspartate--tRNA ligase"/>
    <property type="match status" value="1"/>
</dbReference>
<evidence type="ECO:0000259" key="10">
    <source>
        <dbReference type="PROSITE" id="PS50862"/>
    </source>
</evidence>
<comment type="similarity">
    <text evidence="2 9">Belongs to the class-II aminoacyl-tRNA synthetase family. Type 2 subfamily.</text>
</comment>
<feature type="binding site" evidence="9">
    <location>
        <position position="348"/>
    </location>
    <ligand>
        <name>ATP</name>
        <dbReference type="ChEBI" id="CHEBI:30616"/>
    </ligand>
</feature>
<evidence type="ECO:0000256" key="8">
    <source>
        <dbReference type="ARBA" id="ARBA00023146"/>
    </source>
</evidence>
<evidence type="ECO:0000313" key="11">
    <source>
        <dbReference type="EMBL" id="AGK95567.1"/>
    </source>
</evidence>
<accession>R4JXN5</accession>
<evidence type="ECO:0000256" key="5">
    <source>
        <dbReference type="ARBA" id="ARBA00022741"/>
    </source>
</evidence>
<dbReference type="InterPro" id="IPR045864">
    <property type="entry name" value="aa-tRNA-synth_II/BPL/LPL"/>
</dbReference>
<dbReference type="GO" id="GO:0005829">
    <property type="term" value="C:cytosol"/>
    <property type="evidence" value="ECO:0007669"/>
    <property type="project" value="TreeGrafter"/>
</dbReference>
<keyword evidence="12" id="KW-1185">Reference proteome</keyword>
<feature type="binding site" evidence="9">
    <location>
        <position position="203"/>
    </location>
    <ligand>
        <name>L-aspartate</name>
        <dbReference type="ChEBI" id="CHEBI:29991"/>
    </ligand>
</feature>
<dbReference type="HOGENOM" id="CLU_004553_2_1_9"/>
<feature type="binding site" evidence="9">
    <location>
        <begin position="211"/>
        <end position="213"/>
    </location>
    <ligand>
        <name>ATP</name>
        <dbReference type="ChEBI" id="CHEBI:30616"/>
    </ligand>
</feature>
<dbReference type="RefSeq" id="WP_015613894.1">
    <property type="nucleotide sequence ID" value="NC_021182.1"/>
</dbReference>
<keyword evidence="7 9" id="KW-0648">Protein biosynthesis</keyword>
<organism evidence="11 12">
    <name type="scientific">Clostridium pasteurianum BC1</name>
    <dbReference type="NCBI Taxonomy" id="86416"/>
    <lineage>
        <taxon>Bacteria</taxon>
        <taxon>Bacillati</taxon>
        <taxon>Bacillota</taxon>
        <taxon>Clostridia</taxon>
        <taxon>Eubacteriales</taxon>
        <taxon>Clostridiaceae</taxon>
        <taxon>Clostridium</taxon>
    </lineage>
</organism>
<evidence type="ECO:0000256" key="9">
    <source>
        <dbReference type="HAMAP-Rule" id="MF_02075"/>
    </source>
</evidence>
<dbReference type="InterPro" id="IPR012340">
    <property type="entry name" value="NA-bd_OB-fold"/>
</dbReference>
<dbReference type="NCBIfam" id="TIGR00458">
    <property type="entry name" value="aspS_nondisc"/>
    <property type="match status" value="1"/>
</dbReference>
<dbReference type="InterPro" id="IPR006195">
    <property type="entry name" value="aa-tRNA-synth_II"/>
</dbReference>
<evidence type="ECO:0000256" key="1">
    <source>
        <dbReference type="ARBA" id="ARBA00004496"/>
    </source>
</evidence>
<evidence type="ECO:0000256" key="6">
    <source>
        <dbReference type="ARBA" id="ARBA00022840"/>
    </source>
</evidence>
<comment type="caution">
    <text evidence="9">Lacks conserved residue(s) required for the propagation of feature annotation.</text>
</comment>
<dbReference type="Pfam" id="PF00152">
    <property type="entry name" value="tRNA-synt_2"/>
    <property type="match status" value="1"/>
</dbReference>
<dbReference type="KEGG" id="cpas:Clopa_0516"/>
<keyword evidence="5 9" id="KW-0547">Nucleotide-binding</keyword>
<feature type="binding site" evidence="9">
    <location>
        <begin position="203"/>
        <end position="205"/>
    </location>
    <ligand>
        <name>ATP</name>
        <dbReference type="ChEBI" id="CHEBI:30616"/>
    </ligand>
</feature>
<dbReference type="CDD" id="cd00776">
    <property type="entry name" value="AsxRS_core"/>
    <property type="match status" value="1"/>
</dbReference>
<evidence type="ECO:0000256" key="2">
    <source>
        <dbReference type="ARBA" id="ARBA00005312"/>
    </source>
</evidence>
<dbReference type="InterPro" id="IPR004365">
    <property type="entry name" value="NA-bd_OB_tRNA"/>
</dbReference>
<dbReference type="NCBIfam" id="NF003483">
    <property type="entry name" value="PRK05159.1"/>
    <property type="match status" value="1"/>
</dbReference>
<dbReference type="STRING" id="86416.Clopa_0516"/>
<dbReference type="EC" id="6.1.1.12" evidence="9"/>
<dbReference type="Proteomes" id="UP000013523">
    <property type="component" value="Chromosome"/>
</dbReference>
<dbReference type="PATRIC" id="fig|86416.3.peg.494"/>
<comment type="function">
    <text evidence="9">Catalyzes the attachment of L-aspartate to tRNA(Asp) in a two-step reaction: L-aspartate is first activated by ATP to form Asp-AMP and then transferred to the acceptor end of tRNA(Asp).</text>
</comment>
<dbReference type="HAMAP" id="MF_02075">
    <property type="entry name" value="Asp_tRNA_synth_type2"/>
    <property type="match status" value="1"/>
</dbReference>
<dbReference type="GO" id="GO:0003723">
    <property type="term" value="F:RNA binding"/>
    <property type="evidence" value="ECO:0007669"/>
    <property type="project" value="TreeGrafter"/>
</dbReference>
<feature type="region of interest" description="Aspartate" evidence="9">
    <location>
        <begin position="181"/>
        <end position="184"/>
    </location>
</feature>
<feature type="binding site" evidence="9">
    <location>
        <position position="159"/>
    </location>
    <ligand>
        <name>L-aspartate</name>
        <dbReference type="ChEBI" id="CHEBI:29991"/>
    </ligand>
</feature>
<sequence>MNRTLVEELNNKLGEIAKVQGWVQRIRKLGKIAFIILRDRSGSVQCVVNTKNIDINGLKLESVVEITGKVALEKNIEIQLISLDIISEVEENIPIEINKDKIQANLDTVLNNRVLSLRHKTINSVFKIEACLAEAFEEFLIEHDFTQIFTPKIVAGGAEGGTEVFELKYFEQKAYLAQSPQFYKQMMVGAGYERVFEIGHVYRAEEHNTNRHLNEYVSLDFEMAFIEDENNIIDIETELLKSMIEKVKSKCQKELEILAAELPEIKDKIPSMQLPEAIKILRDVYGKDDLVKDIDPEGERLISKYVKDKYNSDFVFLTHYSAEKRPMYTMPTGDGLTHSFDLIFRGVEITTGGQRIHSYEMLKRNMEVKGLNPEDFQDYLQVFKYGMPPHGGLAIGLERLTAQLLGLKNIREAALFPRDRERITP</sequence>
<dbReference type="PANTHER" id="PTHR43450:SF1">
    <property type="entry name" value="ASPARTATE--TRNA LIGASE, CYTOPLASMIC"/>
    <property type="match status" value="1"/>
</dbReference>
<proteinExistence type="inferred from homology"/>